<dbReference type="Pfam" id="PF00871">
    <property type="entry name" value="Acetate_kinase"/>
    <property type="match status" value="1"/>
</dbReference>
<dbReference type="SUPFAM" id="SSF53067">
    <property type="entry name" value="Actin-like ATPase domain"/>
    <property type="match status" value="2"/>
</dbReference>
<dbReference type="GO" id="GO:0005524">
    <property type="term" value="F:ATP binding"/>
    <property type="evidence" value="ECO:0007669"/>
    <property type="project" value="UniProtKB-KW"/>
</dbReference>
<dbReference type="PANTHER" id="PTHR21060:SF15">
    <property type="entry name" value="ACETATE KINASE-RELATED"/>
    <property type="match status" value="1"/>
</dbReference>
<dbReference type="InterPro" id="IPR043129">
    <property type="entry name" value="ATPase_NBD"/>
</dbReference>
<dbReference type="PANTHER" id="PTHR21060">
    <property type="entry name" value="ACETATE KINASE"/>
    <property type="match status" value="1"/>
</dbReference>
<dbReference type="CDD" id="cd24010">
    <property type="entry name" value="ASKHA_NBD_AcK_PK"/>
    <property type="match status" value="1"/>
</dbReference>
<dbReference type="InterPro" id="IPR023865">
    <property type="entry name" value="Aliphatic_acid_kinase_CS"/>
</dbReference>
<proteinExistence type="inferred from homology"/>
<gene>
    <name evidence="5" type="primary">ackA</name>
    <name evidence="5" type="ORF">NOCA1210080</name>
</gene>
<dbReference type="PROSITE" id="PS01075">
    <property type="entry name" value="ACETATE_KINASE_1"/>
    <property type="match status" value="1"/>
</dbReference>
<name>A0A2P2CEL5_9ZZZZ</name>
<reference evidence="5" key="1">
    <citation type="submission" date="2015-08" db="EMBL/GenBank/DDBJ databases">
        <authorList>
            <person name="Babu N.S."/>
            <person name="Beckwith C.J."/>
            <person name="Beseler K.G."/>
            <person name="Brison A."/>
            <person name="Carone J.V."/>
            <person name="Caskin T.P."/>
            <person name="Diamond M."/>
            <person name="Durham M.E."/>
            <person name="Foxe J.M."/>
            <person name="Go M."/>
            <person name="Henderson B.A."/>
            <person name="Jones I.B."/>
            <person name="McGettigan J.A."/>
            <person name="Micheletti S.J."/>
            <person name="Nasrallah M.E."/>
            <person name="Ortiz D."/>
            <person name="Piller C.R."/>
            <person name="Privatt S.R."/>
            <person name="Schneider S.L."/>
            <person name="Sharp S."/>
            <person name="Smith T.C."/>
            <person name="Stanton J.D."/>
            <person name="Ullery H.E."/>
            <person name="Wilson R.J."/>
            <person name="Serrano M.G."/>
            <person name="Buck G."/>
            <person name="Lee V."/>
            <person name="Wang Y."/>
            <person name="Carvalho R."/>
            <person name="Voegtly L."/>
            <person name="Shi R."/>
            <person name="Duckworth R."/>
            <person name="Johnson A."/>
            <person name="Loviza R."/>
            <person name="Walstead R."/>
            <person name="Shah Z."/>
            <person name="Kiflezghi M."/>
            <person name="Wade K."/>
            <person name="Ball S.L."/>
            <person name="Bradley K.W."/>
            <person name="Asai D.J."/>
            <person name="Bowman C.A."/>
            <person name="Russell D.A."/>
            <person name="Pope W.H."/>
            <person name="Jacobs-Sera D."/>
            <person name="Hendrix R.W."/>
            <person name="Hatfull G.F."/>
        </authorList>
    </citation>
    <scope>NUCLEOTIDE SEQUENCE</scope>
</reference>
<dbReference type="EC" id="2.7.2.1" evidence="5"/>
<keyword evidence="3 5" id="KW-0418">Kinase</keyword>
<dbReference type="HAMAP" id="MF_00020">
    <property type="entry name" value="Acetate_kinase"/>
    <property type="match status" value="1"/>
</dbReference>
<evidence type="ECO:0000256" key="4">
    <source>
        <dbReference type="ARBA" id="ARBA00022840"/>
    </source>
</evidence>
<evidence type="ECO:0000256" key="1">
    <source>
        <dbReference type="ARBA" id="ARBA00022679"/>
    </source>
</evidence>
<dbReference type="Gene3D" id="3.30.420.40">
    <property type="match status" value="2"/>
</dbReference>
<evidence type="ECO:0000256" key="3">
    <source>
        <dbReference type="ARBA" id="ARBA00022777"/>
    </source>
</evidence>
<accession>A0A2P2CEL5</accession>
<dbReference type="PROSITE" id="PS01076">
    <property type="entry name" value="ACETATE_KINASE_2"/>
    <property type="match status" value="1"/>
</dbReference>
<dbReference type="EMBL" id="CZKB01000014">
    <property type="protein sequence ID" value="CUR60398.1"/>
    <property type="molecule type" value="Genomic_DNA"/>
</dbReference>
<dbReference type="GO" id="GO:0008776">
    <property type="term" value="F:acetate kinase activity"/>
    <property type="evidence" value="ECO:0007669"/>
    <property type="project" value="UniProtKB-EC"/>
</dbReference>
<dbReference type="InterPro" id="IPR004372">
    <property type="entry name" value="Ac/propionate_kinase"/>
</dbReference>
<dbReference type="EC" id="2.7.2.-" evidence="5"/>
<protein>
    <submittedName>
        <fullName evidence="5">Acetate kinase A and propionate kinase 2</fullName>
        <ecNumber evidence="5">2.7.2.-</ecNumber>
        <ecNumber evidence="5">2.7.2.1</ecNumber>
    </submittedName>
</protein>
<dbReference type="PRINTS" id="PR00471">
    <property type="entry name" value="ACETATEKNASE"/>
</dbReference>
<keyword evidence="2" id="KW-0547">Nucleotide-binding</keyword>
<dbReference type="PIRSF" id="PIRSF000722">
    <property type="entry name" value="Acetate_prop_kin"/>
    <property type="match status" value="1"/>
</dbReference>
<dbReference type="GO" id="GO:0006083">
    <property type="term" value="P:acetate metabolic process"/>
    <property type="evidence" value="ECO:0007669"/>
    <property type="project" value="TreeGrafter"/>
</dbReference>
<dbReference type="NCBIfam" id="TIGR00016">
    <property type="entry name" value="ackA"/>
    <property type="match status" value="1"/>
</dbReference>
<sequence length="399" mass="42936">MTKRVLVLNAGSSSLKYRLLDGESGAAEASGSVERIGEESGTLTHSVGGQDHTEERRIADFDDALRSTVEAFRRHGPAIGQDTLAAVGHRVVHGGDLFSEPVVVDDRLLDTVADLVPLAPLHNPANLEGLRVSMELFPDVPQVAVFDTAFHQTMPEHAYTYAVPLSWREEHRIRRYGFHGTSYAFVSRRAAELLGRPVDETNLVVLHLGNGASAAAVRGGRSVDTSMGLTPLEGLVMGTRSGDLDPAIHGHLHRDLGWSLEEIDRALYRESGLLGLAGANDFREVTRRRAAGDAAATLAFDVYAYRVRKYVGAYYAALGELHAVVLTGGVGQHSAELRAAALSGLSRLGIELDPARNEARSSDARAVSADGSEVAVLVVPTDEEWEIARQALEVVRGSR</sequence>
<evidence type="ECO:0000256" key="2">
    <source>
        <dbReference type="ARBA" id="ARBA00022741"/>
    </source>
</evidence>
<evidence type="ECO:0000313" key="5">
    <source>
        <dbReference type="EMBL" id="CUR60398.1"/>
    </source>
</evidence>
<dbReference type="AlphaFoldDB" id="A0A2P2CEL5"/>
<keyword evidence="1 5" id="KW-0808">Transferase</keyword>
<keyword evidence="4" id="KW-0067">ATP-binding</keyword>
<dbReference type="InterPro" id="IPR000890">
    <property type="entry name" value="Aliphatic_acid_kin_short-chain"/>
</dbReference>
<organism evidence="5">
    <name type="scientific">metagenome</name>
    <dbReference type="NCBI Taxonomy" id="256318"/>
    <lineage>
        <taxon>unclassified sequences</taxon>
        <taxon>metagenomes</taxon>
    </lineage>
</organism>